<reference evidence="11 12" key="1">
    <citation type="journal article" date="2019" name="Sci. Rep.">
        <title>Comparative genomics of chytrid fungi reveal insights into the obligate biotrophic and pathogenic lifestyle of Synchytrium endobioticum.</title>
        <authorList>
            <person name="van de Vossenberg B.T.L.H."/>
            <person name="Warris S."/>
            <person name="Nguyen H.D.T."/>
            <person name="van Gent-Pelzer M.P.E."/>
            <person name="Joly D.L."/>
            <person name="van de Geest H.C."/>
            <person name="Bonants P.J.M."/>
            <person name="Smith D.S."/>
            <person name="Levesque C.A."/>
            <person name="van der Lee T.A.J."/>
        </authorList>
    </citation>
    <scope>NUCLEOTIDE SEQUENCE [LARGE SCALE GENOMIC DNA]</scope>
    <source>
        <strain evidence="11 12">JEL517</strain>
    </source>
</reference>
<dbReference type="InterPro" id="IPR036770">
    <property type="entry name" value="Ankyrin_rpt-contain_sf"/>
</dbReference>
<dbReference type="GO" id="GO:0003682">
    <property type="term" value="F:chromatin binding"/>
    <property type="evidence" value="ECO:0007669"/>
    <property type="project" value="TreeGrafter"/>
</dbReference>
<feature type="compositionally biased region" description="Polar residues" evidence="9">
    <location>
        <begin position="401"/>
        <end position="431"/>
    </location>
</feature>
<feature type="domain" description="Bromo" evidence="10">
    <location>
        <begin position="111"/>
        <end position="181"/>
    </location>
</feature>
<dbReference type="InterPro" id="IPR018359">
    <property type="entry name" value="Bromodomain_CS"/>
</dbReference>
<dbReference type="Gene3D" id="1.20.920.10">
    <property type="entry name" value="Bromodomain-like"/>
    <property type="match status" value="1"/>
</dbReference>
<dbReference type="AlphaFoldDB" id="A0A507BUY6"/>
<dbReference type="STRING" id="1806994.A0A507BUY6"/>
<dbReference type="Proteomes" id="UP000319731">
    <property type="component" value="Unassembled WGS sequence"/>
</dbReference>
<dbReference type="Gene3D" id="1.25.40.20">
    <property type="entry name" value="Ankyrin repeat-containing domain"/>
    <property type="match status" value="1"/>
</dbReference>
<evidence type="ECO:0000256" key="8">
    <source>
        <dbReference type="PROSITE-ProRule" id="PRU00035"/>
    </source>
</evidence>
<keyword evidence="5 8" id="KW-0103">Bromodomain</keyword>
<dbReference type="RefSeq" id="XP_031022595.1">
    <property type="nucleotide sequence ID" value="XM_031171447.1"/>
</dbReference>
<feature type="compositionally biased region" description="Polar residues" evidence="9">
    <location>
        <begin position="453"/>
        <end position="462"/>
    </location>
</feature>
<feature type="region of interest" description="Disordered" evidence="9">
    <location>
        <begin position="348"/>
        <end position="494"/>
    </location>
</feature>
<evidence type="ECO:0000313" key="12">
    <source>
        <dbReference type="Proteomes" id="UP000319731"/>
    </source>
</evidence>
<keyword evidence="3" id="KW-0156">Chromatin regulator</keyword>
<dbReference type="PANTHER" id="PTHR16062">
    <property type="entry name" value="SWI/SNF-RELATED"/>
    <property type="match status" value="1"/>
</dbReference>
<evidence type="ECO:0000256" key="9">
    <source>
        <dbReference type="SAM" id="MobiDB-lite"/>
    </source>
</evidence>
<dbReference type="OrthoDB" id="6017at2759"/>
<evidence type="ECO:0000256" key="3">
    <source>
        <dbReference type="ARBA" id="ARBA00022853"/>
    </source>
</evidence>
<dbReference type="GO" id="GO:0006338">
    <property type="term" value="P:chromatin remodeling"/>
    <property type="evidence" value="ECO:0007669"/>
    <property type="project" value="InterPro"/>
</dbReference>
<dbReference type="SMART" id="SM00297">
    <property type="entry name" value="BROMO"/>
    <property type="match status" value="1"/>
</dbReference>
<feature type="region of interest" description="Disordered" evidence="9">
    <location>
        <begin position="209"/>
        <end position="235"/>
    </location>
</feature>
<dbReference type="CDD" id="cd04369">
    <property type="entry name" value="Bromodomain"/>
    <property type="match status" value="1"/>
</dbReference>
<dbReference type="PRINTS" id="PR00503">
    <property type="entry name" value="BROMODOMAIN"/>
</dbReference>
<comment type="caution">
    <text evidence="11">The sequence shown here is derived from an EMBL/GenBank/DDBJ whole genome shotgun (WGS) entry which is preliminary data.</text>
</comment>
<keyword evidence="4" id="KW-0805">Transcription regulation</keyword>
<dbReference type="PANTHER" id="PTHR16062:SF21">
    <property type="entry name" value="CHROMATIN STRUCTURE-REMODELING COMPLEX SUBUNIT RSC1-RELATED"/>
    <property type="match status" value="1"/>
</dbReference>
<dbReference type="SUPFAM" id="SSF48403">
    <property type="entry name" value="Ankyrin repeat"/>
    <property type="match status" value="1"/>
</dbReference>
<evidence type="ECO:0000256" key="4">
    <source>
        <dbReference type="ARBA" id="ARBA00023015"/>
    </source>
</evidence>
<feature type="region of interest" description="Disordered" evidence="9">
    <location>
        <begin position="1"/>
        <end position="89"/>
    </location>
</feature>
<keyword evidence="6" id="KW-0804">Transcription</keyword>
<name>A0A507BUY6_9FUNG</name>
<keyword evidence="7" id="KW-0539">Nucleus</keyword>
<dbReference type="GeneID" id="42006744"/>
<dbReference type="SUPFAM" id="SSF47370">
    <property type="entry name" value="Bromodomain"/>
    <property type="match status" value="1"/>
</dbReference>
<dbReference type="PROSITE" id="PS00633">
    <property type="entry name" value="BROMODOMAIN_1"/>
    <property type="match status" value="1"/>
</dbReference>
<comment type="subcellular location">
    <subcellularLocation>
        <location evidence="1">Nucleus</location>
    </subcellularLocation>
</comment>
<dbReference type="GO" id="GO:0016586">
    <property type="term" value="C:RSC-type complex"/>
    <property type="evidence" value="ECO:0007669"/>
    <property type="project" value="InterPro"/>
</dbReference>
<evidence type="ECO:0000256" key="7">
    <source>
        <dbReference type="ARBA" id="ARBA00023242"/>
    </source>
</evidence>
<dbReference type="InterPro" id="IPR001487">
    <property type="entry name" value="Bromodomain"/>
</dbReference>
<sequence>MSHMSHMTDEQIARTIADGSRSFRPRNKSSHSQQEMDSEDDEASAKVSRTGQNQRRNYSDAAGDGTDDINNNARRQQQRSSFGNNVAESPDELIQKCRQIIEKVKTIKDNTGRVISALFHEMVDPDEVEGYYDFIKQPIALVTIEQKLDGGEYTSFDEIKTDFDLMWKNAMSFNLPGSEVYTDAQNLQKFTNKEFGPLIKMGKSLKITLKPTKPERDDESSESYNGPKRPPTVEESKQLFQAAQRGDVRKLDSILRLGVDPNCYQETQQGNDRFTWPLMSVVASNGRTEAADLLIKYGANVEITDTWYEGRPLAWAAWNGHIEFCRRLIERHGANRFAKNTKGQVAFDLVSDPTNPKWRGVLTDGDYEDSNKSKKRKKQTDSDETERPPQRMKYDDDEDFSGSTSSKPGQQYATPGSASQRPSLPRNSTVQGRGGSAPLSAGPSPTIAPPPVSTSIKQQNRIAASGGKKGGSGRATRAGSEEMDDGPIPSAGRHEVDLGRVNQYYTGLPFSNIIANTYQPPKTPLIAKIRIFSNPDPSRLSVNLPRQSPPYLLHATSGRSLAVSHSISSVTIQVHCPNNYPDQMRSLRMAFKDMSANGGEVKIFGPSAQEMEPSSGMYEFKAELKEGTNVYALRVISAAVAESEARPPTMVEEINFVLQRF</sequence>
<evidence type="ECO:0000313" key="11">
    <source>
        <dbReference type="EMBL" id="TPX31078.1"/>
    </source>
</evidence>
<feature type="compositionally biased region" description="Polar residues" evidence="9">
    <location>
        <begin position="68"/>
        <end position="87"/>
    </location>
</feature>
<dbReference type="InterPro" id="IPR002110">
    <property type="entry name" value="Ankyrin_rpt"/>
</dbReference>
<feature type="compositionally biased region" description="Basic and acidic residues" evidence="9">
    <location>
        <begin position="1"/>
        <end position="12"/>
    </location>
</feature>
<dbReference type="Pfam" id="PF12796">
    <property type="entry name" value="Ank_2"/>
    <property type="match status" value="1"/>
</dbReference>
<dbReference type="EMBL" id="QEAO01000051">
    <property type="protein sequence ID" value="TPX31078.1"/>
    <property type="molecule type" value="Genomic_DNA"/>
</dbReference>
<proteinExistence type="predicted"/>
<gene>
    <name evidence="11" type="ORF">SmJEL517_g05521</name>
</gene>
<evidence type="ECO:0000256" key="6">
    <source>
        <dbReference type="ARBA" id="ARBA00023163"/>
    </source>
</evidence>
<protein>
    <recommendedName>
        <fullName evidence="10">Bromo domain-containing protein</fullName>
    </recommendedName>
</protein>
<dbReference type="GO" id="GO:0006368">
    <property type="term" value="P:transcription elongation by RNA polymerase II"/>
    <property type="evidence" value="ECO:0007669"/>
    <property type="project" value="TreeGrafter"/>
</dbReference>
<evidence type="ECO:0000256" key="5">
    <source>
        <dbReference type="ARBA" id="ARBA00023117"/>
    </source>
</evidence>
<evidence type="ECO:0000259" key="10">
    <source>
        <dbReference type="PROSITE" id="PS50014"/>
    </source>
</evidence>
<feature type="compositionally biased region" description="Basic and acidic residues" evidence="9">
    <location>
        <begin position="379"/>
        <end position="394"/>
    </location>
</feature>
<keyword evidence="2" id="KW-0677">Repeat</keyword>
<evidence type="ECO:0000256" key="2">
    <source>
        <dbReference type="ARBA" id="ARBA00022737"/>
    </source>
</evidence>
<organism evidence="11 12">
    <name type="scientific">Synchytrium microbalum</name>
    <dbReference type="NCBI Taxonomy" id="1806994"/>
    <lineage>
        <taxon>Eukaryota</taxon>
        <taxon>Fungi</taxon>
        <taxon>Fungi incertae sedis</taxon>
        <taxon>Chytridiomycota</taxon>
        <taxon>Chytridiomycota incertae sedis</taxon>
        <taxon>Chytridiomycetes</taxon>
        <taxon>Synchytriales</taxon>
        <taxon>Synchytriaceae</taxon>
        <taxon>Synchytrium</taxon>
    </lineage>
</organism>
<evidence type="ECO:0000256" key="1">
    <source>
        <dbReference type="ARBA" id="ARBA00004123"/>
    </source>
</evidence>
<accession>A0A507BUY6</accession>
<feature type="compositionally biased region" description="Polar residues" evidence="9">
    <location>
        <begin position="47"/>
        <end position="56"/>
    </location>
</feature>
<dbReference type="InterPro" id="IPR037382">
    <property type="entry name" value="Rsc/polybromo"/>
</dbReference>
<dbReference type="PROSITE" id="PS50014">
    <property type="entry name" value="BROMODOMAIN_2"/>
    <property type="match status" value="1"/>
</dbReference>
<keyword evidence="12" id="KW-1185">Reference proteome</keyword>
<dbReference type="InterPro" id="IPR036427">
    <property type="entry name" value="Bromodomain-like_sf"/>
</dbReference>
<dbReference type="Pfam" id="PF00439">
    <property type="entry name" value="Bromodomain"/>
    <property type="match status" value="1"/>
</dbReference>